<dbReference type="PANTHER" id="PTHR40780:SF2">
    <property type="entry name" value="DUF3669 DOMAIN-CONTAINING PROTEIN"/>
    <property type="match status" value="1"/>
</dbReference>
<gene>
    <name evidence="3" type="ORF">PV04_01120</name>
</gene>
<evidence type="ECO:0000313" key="3">
    <source>
        <dbReference type="EMBL" id="KIW72964.1"/>
    </source>
</evidence>
<feature type="region of interest" description="Disordered" evidence="1">
    <location>
        <begin position="400"/>
        <end position="458"/>
    </location>
</feature>
<feature type="domain" description="DUF3669" evidence="2">
    <location>
        <begin position="305"/>
        <end position="368"/>
    </location>
</feature>
<dbReference type="Pfam" id="PF12417">
    <property type="entry name" value="DUF3669"/>
    <property type="match status" value="1"/>
</dbReference>
<protein>
    <recommendedName>
        <fullName evidence="2">DUF3669 domain-containing protein</fullName>
    </recommendedName>
</protein>
<evidence type="ECO:0000313" key="4">
    <source>
        <dbReference type="Proteomes" id="UP000054266"/>
    </source>
</evidence>
<organism evidence="3 4">
    <name type="scientific">Phialophora macrospora</name>
    <dbReference type="NCBI Taxonomy" id="1851006"/>
    <lineage>
        <taxon>Eukaryota</taxon>
        <taxon>Fungi</taxon>
        <taxon>Dikarya</taxon>
        <taxon>Ascomycota</taxon>
        <taxon>Pezizomycotina</taxon>
        <taxon>Eurotiomycetes</taxon>
        <taxon>Chaetothyriomycetidae</taxon>
        <taxon>Chaetothyriales</taxon>
        <taxon>Herpotrichiellaceae</taxon>
        <taxon>Phialophora</taxon>
    </lineage>
</organism>
<evidence type="ECO:0000256" key="1">
    <source>
        <dbReference type="SAM" id="MobiDB-lite"/>
    </source>
</evidence>
<dbReference type="AlphaFoldDB" id="A0A0D2GKQ3"/>
<dbReference type="PANTHER" id="PTHR40780">
    <property type="entry name" value="DUF3669 DOMAIN-CONTAINING PROTEIN"/>
    <property type="match status" value="1"/>
</dbReference>
<dbReference type="Proteomes" id="UP000054266">
    <property type="component" value="Unassembled WGS sequence"/>
</dbReference>
<accession>A0A0D2GKQ3</accession>
<dbReference type="InterPro" id="IPR022137">
    <property type="entry name" value="Znf_prot_DUF3669"/>
</dbReference>
<name>A0A0D2GKQ3_9EURO</name>
<dbReference type="EMBL" id="KN846956">
    <property type="protein sequence ID" value="KIW72964.1"/>
    <property type="molecule type" value="Genomic_DNA"/>
</dbReference>
<dbReference type="HOGENOM" id="CLU_039531_1_0_1"/>
<proteinExistence type="predicted"/>
<feature type="compositionally biased region" description="Acidic residues" evidence="1">
    <location>
        <begin position="421"/>
        <end position="458"/>
    </location>
</feature>
<keyword evidence="4" id="KW-1185">Reference proteome</keyword>
<sequence>MSSESTGTTLEEAMARSLVLEELLGQEQAKEILKRTLSVGTVNSTTSSFAERTSKARFLPDDKHQVRDIGRGSCGSVFEIPGTTLAIKKGANTKAIWNDFNLTNHAYNSYLTWAGLLSDSFPGRRVPRVPGAQFFNGPDSTEFWQAVLKRFPKGDRNRAAAFHIDRILPVPQQTRMALVRQFYQDDVQTQHNVLRNQENKDCLIRIYLGSNNPSGQAYDDTATLRNFPLYLDQAKLIGIDINTYAEEMAIGLAILHWQAQIDAADTEFVIGSSTNTTFRTTYPNHEAHAPPTSTNDDFTQRETQMWMLDYDKCTKVDLNAKDPRPEVVNKYLVAVTGNDPYFPHPCLDVELWQKFRAAYLKSSKMIIRIKGLRAAVATFPGALIDQWEEWGKGDIEAAEFDPFARDGGGNDEDGGWGSDGLEGEITDSDSEEDEEEEEEEAEEEDDDHDHDEDGSEET</sequence>
<evidence type="ECO:0000259" key="2">
    <source>
        <dbReference type="Pfam" id="PF12417"/>
    </source>
</evidence>
<reference evidence="3 4" key="1">
    <citation type="submission" date="2015-01" db="EMBL/GenBank/DDBJ databases">
        <title>The Genome Sequence of Capronia semiimmersa CBS27337.</title>
        <authorList>
            <consortium name="The Broad Institute Genomics Platform"/>
            <person name="Cuomo C."/>
            <person name="de Hoog S."/>
            <person name="Gorbushina A."/>
            <person name="Stielow B."/>
            <person name="Teixiera M."/>
            <person name="Abouelleil A."/>
            <person name="Chapman S.B."/>
            <person name="Priest M."/>
            <person name="Young S.K."/>
            <person name="Wortman J."/>
            <person name="Nusbaum C."/>
            <person name="Birren B."/>
        </authorList>
    </citation>
    <scope>NUCLEOTIDE SEQUENCE [LARGE SCALE GENOMIC DNA]</scope>
    <source>
        <strain evidence="3 4">CBS 27337</strain>
    </source>
</reference>